<comment type="caution">
    <text evidence="1">The sequence shown here is derived from an EMBL/GenBank/DDBJ whole genome shotgun (WGS) entry which is preliminary data.</text>
</comment>
<name>A0A4S3IYZ2_9EURO</name>
<accession>A0A4S3IYZ2</accession>
<gene>
    <name evidence="1" type="ORF">EYZ11_013122</name>
</gene>
<dbReference type="VEuPathDB" id="FungiDB:EYZ11_013122"/>
<organism evidence="1 2">
    <name type="scientific">Aspergillus tanneri</name>
    <dbReference type="NCBI Taxonomy" id="1220188"/>
    <lineage>
        <taxon>Eukaryota</taxon>
        <taxon>Fungi</taxon>
        <taxon>Dikarya</taxon>
        <taxon>Ascomycota</taxon>
        <taxon>Pezizomycotina</taxon>
        <taxon>Eurotiomycetes</taxon>
        <taxon>Eurotiomycetidae</taxon>
        <taxon>Eurotiales</taxon>
        <taxon>Aspergillaceae</taxon>
        <taxon>Aspergillus</taxon>
        <taxon>Aspergillus subgen. Circumdati</taxon>
    </lineage>
</organism>
<sequence>MSLRVYLGQVREHIFVRDMASQYNEMGNAYA</sequence>
<reference evidence="1 2" key="1">
    <citation type="submission" date="2019-03" db="EMBL/GenBank/DDBJ databases">
        <title>The genome sequence of a newly discovered highly antifungal drug resistant Aspergillus species, Aspergillus tanneri NIH 1004.</title>
        <authorList>
            <person name="Mounaud S."/>
            <person name="Singh I."/>
            <person name="Joardar V."/>
            <person name="Pakala S."/>
            <person name="Pakala S."/>
            <person name="Venepally P."/>
            <person name="Hoover J."/>
            <person name="Nierman W."/>
            <person name="Chung J."/>
            <person name="Losada L."/>
        </authorList>
    </citation>
    <scope>NUCLEOTIDE SEQUENCE [LARGE SCALE GENOMIC DNA]</scope>
    <source>
        <strain evidence="1 2">NIH1004</strain>
    </source>
</reference>
<dbReference type="AlphaFoldDB" id="A0A4S3IYZ2"/>
<dbReference type="EMBL" id="SOSA01001215">
    <property type="protein sequence ID" value="THC87432.1"/>
    <property type="molecule type" value="Genomic_DNA"/>
</dbReference>
<keyword evidence="2" id="KW-1185">Reference proteome</keyword>
<evidence type="ECO:0000313" key="2">
    <source>
        <dbReference type="Proteomes" id="UP000308092"/>
    </source>
</evidence>
<dbReference type="Proteomes" id="UP000308092">
    <property type="component" value="Unassembled WGS sequence"/>
</dbReference>
<protein>
    <submittedName>
        <fullName evidence="1">Uncharacterized protein</fullName>
    </submittedName>
</protein>
<evidence type="ECO:0000313" key="1">
    <source>
        <dbReference type="EMBL" id="THC87432.1"/>
    </source>
</evidence>
<proteinExistence type="predicted"/>